<comment type="caution">
    <text evidence="15">The sequence shown here is derived from an EMBL/GenBank/DDBJ whole genome shotgun (WGS) entry which is preliminary data.</text>
</comment>
<evidence type="ECO:0000256" key="7">
    <source>
        <dbReference type="ARBA" id="ARBA00022603"/>
    </source>
</evidence>
<dbReference type="SUPFAM" id="SSF75217">
    <property type="entry name" value="alpha/beta knot"/>
    <property type="match status" value="1"/>
</dbReference>
<dbReference type="GO" id="GO:0070475">
    <property type="term" value="P:rRNA base methylation"/>
    <property type="evidence" value="ECO:0007669"/>
    <property type="project" value="TreeGrafter"/>
</dbReference>
<dbReference type="Proteomes" id="UP000239920">
    <property type="component" value="Unassembled WGS sequence"/>
</dbReference>
<dbReference type="InterPro" id="IPR029028">
    <property type="entry name" value="Alpha/beta_knot_MTases"/>
</dbReference>
<reference evidence="15 16" key="1">
    <citation type="submission" date="2017-09" db="EMBL/GenBank/DDBJ databases">
        <title>Bacterial strain isolated from the female urinary microbiota.</title>
        <authorList>
            <person name="Thomas-White K."/>
            <person name="Kumar N."/>
            <person name="Forster S."/>
            <person name="Putonti C."/>
            <person name="Lawley T."/>
            <person name="Wolfe A.J."/>
        </authorList>
    </citation>
    <scope>NUCLEOTIDE SEQUENCE [LARGE SCALE GENOMIC DNA]</scope>
    <source>
        <strain evidence="15 16">UMB0683</strain>
    </source>
</reference>
<accession>A0A2J6NMK5</accession>
<keyword evidence="8 12" id="KW-0808">Transferase</keyword>
<dbReference type="PANTHER" id="PTHR30027:SF3">
    <property type="entry name" value="16S RRNA (URACIL(1498)-N(3))-METHYLTRANSFERASE"/>
    <property type="match status" value="1"/>
</dbReference>
<feature type="domain" description="Ribosomal RNA small subunit methyltransferase E PUA-like" evidence="14">
    <location>
        <begin position="17"/>
        <end position="61"/>
    </location>
</feature>
<dbReference type="EC" id="2.1.1.193" evidence="3 12"/>
<gene>
    <name evidence="15" type="ORF">CK797_05735</name>
</gene>
<dbReference type="Pfam" id="PF20260">
    <property type="entry name" value="PUA_4"/>
    <property type="match status" value="1"/>
</dbReference>
<comment type="similarity">
    <text evidence="2 12">Belongs to the RNA methyltransferase RsmE family.</text>
</comment>
<dbReference type="Gene3D" id="3.40.1280.10">
    <property type="match status" value="1"/>
</dbReference>
<dbReference type="InterPro" id="IPR015947">
    <property type="entry name" value="PUA-like_sf"/>
</dbReference>
<evidence type="ECO:0000256" key="9">
    <source>
        <dbReference type="ARBA" id="ARBA00022691"/>
    </source>
</evidence>
<dbReference type="SUPFAM" id="SSF88697">
    <property type="entry name" value="PUA domain-like"/>
    <property type="match status" value="1"/>
</dbReference>
<protein>
    <recommendedName>
        <fullName evidence="4 12">Ribosomal RNA small subunit methyltransferase E</fullName>
        <ecNumber evidence="3 12">2.1.1.193</ecNumber>
    </recommendedName>
</protein>
<dbReference type="InterPro" id="IPR029026">
    <property type="entry name" value="tRNA_m1G_MTases_N"/>
</dbReference>
<dbReference type="GO" id="GO:0005737">
    <property type="term" value="C:cytoplasm"/>
    <property type="evidence" value="ECO:0007669"/>
    <property type="project" value="UniProtKB-SubCell"/>
</dbReference>
<evidence type="ECO:0000259" key="14">
    <source>
        <dbReference type="Pfam" id="PF20260"/>
    </source>
</evidence>
<dbReference type="OrthoDB" id="9815641at2"/>
<comment type="catalytic activity">
    <reaction evidence="11 12">
        <text>uridine(1498) in 16S rRNA + S-adenosyl-L-methionine = N(3)-methyluridine(1498) in 16S rRNA + S-adenosyl-L-homocysteine + H(+)</text>
        <dbReference type="Rhea" id="RHEA:42920"/>
        <dbReference type="Rhea" id="RHEA-COMP:10283"/>
        <dbReference type="Rhea" id="RHEA-COMP:10284"/>
        <dbReference type="ChEBI" id="CHEBI:15378"/>
        <dbReference type="ChEBI" id="CHEBI:57856"/>
        <dbReference type="ChEBI" id="CHEBI:59789"/>
        <dbReference type="ChEBI" id="CHEBI:65315"/>
        <dbReference type="ChEBI" id="CHEBI:74502"/>
        <dbReference type="EC" id="2.1.1.193"/>
    </reaction>
</comment>
<dbReference type="RefSeq" id="WP_104688798.1">
    <property type="nucleotide sequence ID" value="NZ_JBKTHY010000002.1"/>
</dbReference>
<dbReference type="Pfam" id="PF04452">
    <property type="entry name" value="Methyltrans_RNA"/>
    <property type="match status" value="1"/>
</dbReference>
<name>A0A2J6NMK5_9LACO</name>
<evidence type="ECO:0000259" key="13">
    <source>
        <dbReference type="Pfam" id="PF04452"/>
    </source>
</evidence>
<dbReference type="InterPro" id="IPR006700">
    <property type="entry name" value="RsmE"/>
</dbReference>
<sequence>MQRYFIDQSASQQEFELPKDVAHHLVTVLRAQVGSQVELVLTDHQVYLATVTATNPARVKIVCNLNRDSELPLRVTLLCGLPKTKEKPELIVQKATELGADRIVFFESARSISHWAKNKQAKKLARLQKIADGAAEQSHRNRQPRVDYCPDLTTALAENPADQRVVAWEESAKQGETSAFHRLLTRMVPGQSLLAIFGPEGGLTSQEINQMQEAGVIPIGLGPRILRTETAPLYFLAAVSYASELAVTRHQ</sequence>
<dbReference type="InterPro" id="IPR046887">
    <property type="entry name" value="RsmE_PUA-like"/>
</dbReference>
<evidence type="ECO:0000256" key="1">
    <source>
        <dbReference type="ARBA" id="ARBA00004496"/>
    </source>
</evidence>
<dbReference type="PIRSF" id="PIRSF015601">
    <property type="entry name" value="MTase_slr0722"/>
    <property type="match status" value="1"/>
</dbReference>
<dbReference type="AlphaFoldDB" id="A0A2J6NMK5"/>
<dbReference type="NCBIfam" id="NF008691">
    <property type="entry name" value="PRK11713.1-4"/>
    <property type="match status" value="1"/>
</dbReference>
<dbReference type="InterPro" id="IPR046886">
    <property type="entry name" value="RsmE_MTase_dom"/>
</dbReference>
<keyword evidence="7 12" id="KW-0489">Methyltransferase</keyword>
<dbReference type="PANTHER" id="PTHR30027">
    <property type="entry name" value="RIBOSOMAL RNA SMALL SUBUNIT METHYLTRANSFERASE E"/>
    <property type="match status" value="1"/>
</dbReference>
<keyword evidence="6 12" id="KW-0698">rRNA processing</keyword>
<evidence type="ECO:0000256" key="4">
    <source>
        <dbReference type="ARBA" id="ARBA00013673"/>
    </source>
</evidence>
<organism evidence="15 16">
    <name type="scientific">Limosilactobacillus pontis</name>
    <dbReference type="NCBI Taxonomy" id="35787"/>
    <lineage>
        <taxon>Bacteria</taxon>
        <taxon>Bacillati</taxon>
        <taxon>Bacillota</taxon>
        <taxon>Bacilli</taxon>
        <taxon>Lactobacillales</taxon>
        <taxon>Lactobacillaceae</taxon>
        <taxon>Limosilactobacillus</taxon>
    </lineage>
</organism>
<feature type="domain" description="Ribosomal RNA small subunit methyltransferase E methyltransferase" evidence="13">
    <location>
        <begin position="70"/>
        <end position="239"/>
    </location>
</feature>
<evidence type="ECO:0000256" key="6">
    <source>
        <dbReference type="ARBA" id="ARBA00022552"/>
    </source>
</evidence>
<evidence type="ECO:0000256" key="12">
    <source>
        <dbReference type="PIRNR" id="PIRNR015601"/>
    </source>
</evidence>
<evidence type="ECO:0000256" key="2">
    <source>
        <dbReference type="ARBA" id="ARBA00005528"/>
    </source>
</evidence>
<evidence type="ECO:0000256" key="3">
    <source>
        <dbReference type="ARBA" id="ARBA00012328"/>
    </source>
</evidence>
<evidence type="ECO:0000256" key="11">
    <source>
        <dbReference type="ARBA" id="ARBA00047944"/>
    </source>
</evidence>
<comment type="subcellular location">
    <subcellularLocation>
        <location evidence="1 12">Cytoplasm</location>
    </subcellularLocation>
</comment>
<evidence type="ECO:0000313" key="15">
    <source>
        <dbReference type="EMBL" id="PMB82551.1"/>
    </source>
</evidence>
<proteinExistence type="inferred from homology"/>
<evidence type="ECO:0000256" key="5">
    <source>
        <dbReference type="ARBA" id="ARBA00022490"/>
    </source>
</evidence>
<evidence type="ECO:0000256" key="8">
    <source>
        <dbReference type="ARBA" id="ARBA00022679"/>
    </source>
</evidence>
<dbReference type="NCBIfam" id="TIGR00046">
    <property type="entry name" value="RsmE family RNA methyltransferase"/>
    <property type="match status" value="1"/>
</dbReference>
<evidence type="ECO:0000256" key="10">
    <source>
        <dbReference type="ARBA" id="ARBA00025699"/>
    </source>
</evidence>
<comment type="function">
    <text evidence="10 12">Specifically methylates the N3 position of the uracil ring of uridine 1498 (m3U1498) in 16S rRNA. Acts on the fully assembled 30S ribosomal subunit.</text>
</comment>
<keyword evidence="5 12" id="KW-0963">Cytoplasm</keyword>
<dbReference type="EMBL" id="PNFV01000005">
    <property type="protein sequence ID" value="PMB82551.1"/>
    <property type="molecule type" value="Genomic_DNA"/>
</dbReference>
<dbReference type="CDD" id="cd18084">
    <property type="entry name" value="RsmE-like"/>
    <property type="match status" value="1"/>
</dbReference>
<dbReference type="GO" id="GO:0070042">
    <property type="term" value="F:rRNA (uridine-N3-)-methyltransferase activity"/>
    <property type="evidence" value="ECO:0007669"/>
    <property type="project" value="TreeGrafter"/>
</dbReference>
<keyword evidence="9 12" id="KW-0949">S-adenosyl-L-methionine</keyword>
<evidence type="ECO:0000313" key="16">
    <source>
        <dbReference type="Proteomes" id="UP000239920"/>
    </source>
</evidence>